<name>A0A1Z3HHM2_9CYAN</name>
<accession>A0A1Z3HHM2</accession>
<protein>
    <submittedName>
        <fullName evidence="1">Uncharacterized protein</fullName>
    </submittedName>
</protein>
<keyword evidence="2" id="KW-1185">Reference proteome</keyword>
<reference evidence="1 2" key="1">
    <citation type="journal article" date="2016" name="Biochim. Biophys. Acta">
        <title>Characterization of red-shifted phycobilisomes isolated from the chlorophyll f-containing cyanobacterium Halomicronema hongdechloris.</title>
        <authorList>
            <person name="Li Y."/>
            <person name="Lin Y."/>
            <person name="Garvey C.J."/>
            <person name="Birch D."/>
            <person name="Corkery R.W."/>
            <person name="Loughlin P.C."/>
            <person name="Scheer H."/>
            <person name="Willows R.D."/>
            <person name="Chen M."/>
        </authorList>
    </citation>
    <scope>NUCLEOTIDE SEQUENCE [LARGE SCALE GENOMIC DNA]</scope>
    <source>
        <strain evidence="1 2">C2206</strain>
    </source>
</reference>
<sequence length="38" mass="4316">MAETYVVDASVLCQLFIDQEHTPHTEKFFAGVPDLYEA</sequence>
<dbReference type="Proteomes" id="UP000191901">
    <property type="component" value="Chromosome"/>
</dbReference>
<dbReference type="KEGG" id="hhg:XM38_006970"/>
<dbReference type="EMBL" id="CP021983">
    <property type="protein sequence ID" value="ASC69768.1"/>
    <property type="molecule type" value="Genomic_DNA"/>
</dbReference>
<proteinExistence type="predicted"/>
<dbReference type="AlphaFoldDB" id="A0A1Z3HHM2"/>
<evidence type="ECO:0000313" key="1">
    <source>
        <dbReference type="EMBL" id="ASC69768.1"/>
    </source>
</evidence>
<gene>
    <name evidence="1" type="ORF">XM38_006970</name>
</gene>
<organism evidence="1 2">
    <name type="scientific">Halomicronema hongdechloris C2206</name>
    <dbReference type="NCBI Taxonomy" id="1641165"/>
    <lineage>
        <taxon>Bacteria</taxon>
        <taxon>Bacillati</taxon>
        <taxon>Cyanobacteriota</taxon>
        <taxon>Cyanophyceae</taxon>
        <taxon>Nodosilineales</taxon>
        <taxon>Nodosilineaceae</taxon>
        <taxon>Halomicronema</taxon>
    </lineage>
</organism>
<evidence type="ECO:0000313" key="2">
    <source>
        <dbReference type="Proteomes" id="UP000191901"/>
    </source>
</evidence>